<feature type="domain" description="DUF7908" evidence="2">
    <location>
        <begin position="40"/>
        <end position="166"/>
    </location>
</feature>
<dbReference type="HOGENOM" id="CLU_483958_0_0_1"/>
<organism evidence="3 4">
    <name type="scientific">Cladophialophora carrionii CBS 160.54</name>
    <dbReference type="NCBI Taxonomy" id="1279043"/>
    <lineage>
        <taxon>Eukaryota</taxon>
        <taxon>Fungi</taxon>
        <taxon>Dikarya</taxon>
        <taxon>Ascomycota</taxon>
        <taxon>Pezizomycotina</taxon>
        <taxon>Eurotiomycetes</taxon>
        <taxon>Chaetothyriomycetidae</taxon>
        <taxon>Chaetothyriales</taxon>
        <taxon>Herpotrichiellaceae</taxon>
        <taxon>Cladophialophora</taxon>
    </lineage>
</organism>
<dbReference type="EMBL" id="KB822707">
    <property type="protein sequence ID" value="ETI20890.1"/>
    <property type="molecule type" value="Genomic_DNA"/>
</dbReference>
<feature type="compositionally biased region" description="Low complexity" evidence="1">
    <location>
        <begin position="243"/>
        <end position="273"/>
    </location>
</feature>
<evidence type="ECO:0000313" key="4">
    <source>
        <dbReference type="Proteomes" id="UP000030678"/>
    </source>
</evidence>
<gene>
    <name evidence="3" type="ORF">G647_07233</name>
</gene>
<evidence type="ECO:0000313" key="3">
    <source>
        <dbReference type="EMBL" id="ETI20890.1"/>
    </source>
</evidence>
<dbReference type="GeneID" id="19985726"/>
<dbReference type="Pfam" id="PF01391">
    <property type="entry name" value="Collagen"/>
    <property type="match status" value="1"/>
</dbReference>
<dbReference type="PANTHER" id="PTHR24637:SF421">
    <property type="entry name" value="CUTICLE COLLAGEN DPY-2"/>
    <property type="match status" value="1"/>
</dbReference>
<dbReference type="OrthoDB" id="3563678at2759"/>
<dbReference type="PANTHER" id="PTHR24637">
    <property type="entry name" value="COLLAGEN"/>
    <property type="match status" value="1"/>
</dbReference>
<dbReference type="Proteomes" id="UP000030678">
    <property type="component" value="Unassembled WGS sequence"/>
</dbReference>
<sequence length="510" mass="52957">MFITQSNANAQMPMAHTLVSVLHLRRKLFVQARDDIRGPTNNHRLKKRQAHAYLGGTGQATDSCTEAVVYSLVNGRLFANSTSGALQFGTTSGTTYANFTASVNPGDVTTAFSVDMENNLMWSNSASYNMRARFCVLSHSTIISVFGDPMLAPPDCLFVSLSMTRVSSCAAVGASTLSGPSGPAGPMGPTGPTGVTGPSGPQGIQGPSGPPGPAGPTGEQGVQGEQGPSGPSGVTGAQGLQGPTGVSGPSGPSGPSRPTGAQGVPGPTGAVGPSGPPGPAGPTGAQGNQFPQDLRQPDSFSIIWHLTPTWPPYYTLSIRFMTTNGSRGFKAFKAFKAQQERKRYRGYRGYRGYRASEVLPGRLARLVQPDQPEPRARRAQPEHKVQRAMLQSNFAYLGCWSQGCNSVGSCVALGMYGFDSQTTSGGFNATLTGSSMNNIDAQCAAICITKNGANFFGTVFASSGATADCYCGSALTGLSSSQTNCVPCFGQSVGLCGKYQMSIAVYARAF</sequence>
<accession>V9D206</accession>
<dbReference type="RefSeq" id="XP_008729771.1">
    <property type="nucleotide sequence ID" value="XM_008731549.1"/>
</dbReference>
<dbReference type="VEuPathDB" id="FungiDB:G647_07233"/>
<protein>
    <recommendedName>
        <fullName evidence="2">DUF7908 domain-containing protein</fullName>
    </recommendedName>
</protein>
<dbReference type="Pfam" id="PF25485">
    <property type="entry name" value="DUF7908"/>
    <property type="match status" value="1"/>
</dbReference>
<name>V9D206_9EURO</name>
<dbReference type="InterPro" id="IPR057230">
    <property type="entry name" value="DUF7908"/>
</dbReference>
<dbReference type="AlphaFoldDB" id="V9D206"/>
<reference evidence="3 4" key="1">
    <citation type="submission" date="2013-03" db="EMBL/GenBank/DDBJ databases">
        <title>The Genome Sequence of Cladophialophora carrionii CBS 160.54.</title>
        <authorList>
            <consortium name="The Broad Institute Genomics Platform"/>
            <person name="Cuomo C."/>
            <person name="de Hoog S."/>
            <person name="Gorbushina A."/>
            <person name="Walker B."/>
            <person name="Young S.K."/>
            <person name="Zeng Q."/>
            <person name="Gargeya S."/>
            <person name="Fitzgerald M."/>
            <person name="Haas B."/>
            <person name="Abouelleil A."/>
            <person name="Allen A.W."/>
            <person name="Alvarado L."/>
            <person name="Arachchi H.M."/>
            <person name="Berlin A.M."/>
            <person name="Chapman S.B."/>
            <person name="Gainer-Dewar J."/>
            <person name="Goldberg J."/>
            <person name="Griggs A."/>
            <person name="Gujja S."/>
            <person name="Hansen M."/>
            <person name="Howarth C."/>
            <person name="Imamovic A."/>
            <person name="Ireland A."/>
            <person name="Larimer J."/>
            <person name="McCowan C."/>
            <person name="Murphy C."/>
            <person name="Pearson M."/>
            <person name="Poon T.W."/>
            <person name="Priest M."/>
            <person name="Roberts A."/>
            <person name="Saif S."/>
            <person name="Shea T."/>
            <person name="Sisk P."/>
            <person name="Sykes S."/>
            <person name="Wortman J."/>
            <person name="Nusbaum C."/>
            <person name="Birren B."/>
        </authorList>
    </citation>
    <scope>NUCLEOTIDE SEQUENCE [LARGE SCALE GENOMIC DNA]</scope>
    <source>
        <strain evidence="3 4">CBS 160.54</strain>
    </source>
</reference>
<feature type="compositionally biased region" description="Low complexity" evidence="1">
    <location>
        <begin position="190"/>
        <end position="207"/>
    </location>
</feature>
<feature type="region of interest" description="Disordered" evidence="1">
    <location>
        <begin position="178"/>
        <end position="295"/>
    </location>
</feature>
<evidence type="ECO:0000256" key="1">
    <source>
        <dbReference type="SAM" id="MobiDB-lite"/>
    </source>
</evidence>
<proteinExistence type="predicted"/>
<dbReference type="InterPro" id="IPR008160">
    <property type="entry name" value="Collagen"/>
</dbReference>
<evidence type="ECO:0000259" key="2">
    <source>
        <dbReference type="Pfam" id="PF25485"/>
    </source>
</evidence>